<comment type="caution">
    <text evidence="3">The sequence shown here is derived from an EMBL/GenBank/DDBJ whole genome shotgun (WGS) entry which is preliminary data.</text>
</comment>
<feature type="domain" description="RDRP core" evidence="2">
    <location>
        <begin position="350"/>
        <end position="922"/>
    </location>
</feature>
<keyword evidence="1" id="KW-0548">Nucleotidyltransferase</keyword>
<evidence type="ECO:0000313" key="4">
    <source>
        <dbReference type="Proteomes" id="UP000094819"/>
    </source>
</evidence>
<keyword evidence="1" id="KW-0808">Transferase</keyword>
<dbReference type="OrthoDB" id="6513042at2759"/>
<dbReference type="InterPro" id="IPR057596">
    <property type="entry name" value="RDRP_core"/>
</dbReference>
<dbReference type="AlphaFoldDB" id="A0A1E3HH03"/>
<keyword evidence="1" id="KW-0694">RNA-binding</keyword>
<dbReference type="Pfam" id="PF05183">
    <property type="entry name" value="RdRP"/>
    <property type="match status" value="1"/>
</dbReference>
<dbReference type="GO" id="GO:0003723">
    <property type="term" value="F:RNA binding"/>
    <property type="evidence" value="ECO:0007669"/>
    <property type="project" value="UniProtKB-KW"/>
</dbReference>
<organism evidence="3 4">
    <name type="scientific">Cryptococcus wingfieldii CBS 7118</name>
    <dbReference type="NCBI Taxonomy" id="1295528"/>
    <lineage>
        <taxon>Eukaryota</taxon>
        <taxon>Fungi</taxon>
        <taxon>Dikarya</taxon>
        <taxon>Basidiomycota</taxon>
        <taxon>Agaricomycotina</taxon>
        <taxon>Tremellomycetes</taxon>
        <taxon>Tremellales</taxon>
        <taxon>Cryptococcaceae</taxon>
        <taxon>Cryptococcus</taxon>
    </lineage>
</organism>
<dbReference type="Proteomes" id="UP000094819">
    <property type="component" value="Unassembled WGS sequence"/>
</dbReference>
<dbReference type="GeneID" id="30197360"/>
<protein>
    <recommendedName>
        <fullName evidence="1">RNA-dependent RNA polymerase</fullName>
        <ecNumber evidence="1">2.7.7.48</ecNumber>
    </recommendedName>
</protein>
<gene>
    <name evidence="3" type="ORF">L198_08149</name>
</gene>
<accession>A0A1E3HH03</accession>
<dbReference type="PANTHER" id="PTHR23079:SF55">
    <property type="entry name" value="RNA-DIRECTED RNA POLYMERASE"/>
    <property type="match status" value="1"/>
</dbReference>
<dbReference type="GO" id="GO:0030422">
    <property type="term" value="P:siRNA processing"/>
    <property type="evidence" value="ECO:0007669"/>
    <property type="project" value="TreeGrafter"/>
</dbReference>
<reference evidence="3 4" key="1">
    <citation type="submission" date="2016-06" db="EMBL/GenBank/DDBJ databases">
        <title>Evolution of pathogenesis and genome organization in the Tremellales.</title>
        <authorList>
            <person name="Cuomo C."/>
            <person name="Litvintseva A."/>
            <person name="Heitman J."/>
            <person name="Chen Y."/>
            <person name="Sun S."/>
            <person name="Springer D."/>
            <person name="Dromer F."/>
            <person name="Young S."/>
            <person name="Zeng Q."/>
            <person name="Chapman S."/>
            <person name="Gujja S."/>
            <person name="Saif S."/>
            <person name="Birren B."/>
        </authorList>
    </citation>
    <scope>NUCLEOTIDE SEQUENCE [LARGE SCALE GENOMIC DNA]</scope>
    <source>
        <strain evidence="3 4">CBS 7118</strain>
    </source>
</reference>
<dbReference type="EMBL" id="AWGH01000055">
    <property type="protein sequence ID" value="ODN75619.1"/>
    <property type="molecule type" value="Genomic_DNA"/>
</dbReference>
<dbReference type="GO" id="GO:0003968">
    <property type="term" value="F:RNA-directed RNA polymerase activity"/>
    <property type="evidence" value="ECO:0007669"/>
    <property type="project" value="UniProtKB-KW"/>
</dbReference>
<keyword evidence="4" id="KW-1185">Reference proteome</keyword>
<evidence type="ECO:0000259" key="2">
    <source>
        <dbReference type="Pfam" id="PF05183"/>
    </source>
</evidence>
<evidence type="ECO:0000313" key="3">
    <source>
        <dbReference type="EMBL" id="ODN75619.1"/>
    </source>
</evidence>
<dbReference type="EC" id="2.7.7.48" evidence="1"/>
<proteinExistence type="inferred from homology"/>
<keyword evidence="1 3" id="KW-0696">RNA-directed RNA polymerase</keyword>
<comment type="catalytic activity">
    <reaction evidence="1">
        <text>RNA(n) + a ribonucleoside 5'-triphosphate = RNA(n+1) + diphosphate</text>
        <dbReference type="Rhea" id="RHEA:21248"/>
        <dbReference type="Rhea" id="RHEA-COMP:14527"/>
        <dbReference type="Rhea" id="RHEA-COMP:17342"/>
        <dbReference type="ChEBI" id="CHEBI:33019"/>
        <dbReference type="ChEBI" id="CHEBI:61557"/>
        <dbReference type="ChEBI" id="CHEBI:140395"/>
        <dbReference type="EC" id="2.7.7.48"/>
    </reaction>
</comment>
<name>A0A1E3HH03_9TREE</name>
<comment type="similarity">
    <text evidence="1">Belongs to the RdRP family.</text>
</comment>
<sequence length="1107" mass="125601">MSTHPNSNIKLFDDLDLSDLLNRVTLVGFDNTPKPPSDVDRFRFAPDAIAMGSLQGRLFTQVFGGGCAKGSDGRRNTSFIAFDFRREQLVFKVTTMLDSRSVPRVLHPIDAELSFNDIAQRGIHITKRAHPSAMGNPNLLEVTVTVGCRRPPRFCVPLDQSRRRATVMDFMISGAHEREAGSISTIPEGHCAYPTFCDTYRWIFRMDRQQYAKITACVQKIRALALDDPEMDLMSPSGENARWSVRILGDYEFQELYTPPDLSRLPFSTRTLLEGLIGYGVLRPVDTPNMIETLRKASPATPFQNRILEALFSQDRIRDVKALIPKLAAFLRRRPPSNQTHLVLIRTVLVTPMRVLVGPPQYESSNSVTRKYSDKLDGIIRVQFSDEDDRLYVYGSLKNADNENPAVGLMARVRRALQHGLNVGGETFYPVASSSSQQRDHSMWFINTRMIDGLSLRNWMGTVHETVVAKHAARMGLPFSTSRIVNMKINVGGQLADVKRNGRIFTDGVGLAGRNVLHESALALGEKKGIDSYPSVIQFRLGGAKGVLADWPKLVSKDDILLRPSNIKFTSDLADLNVIRVAKYQVAFLNRQFINIMCANGVPQELIISIFKDAVADINGFRDRVRDGKMTKADENLGRMCDNFPFMRLVRSGFNTNPLILDIAAILECKALQDLKWRARVKLPGGVFLIGIADETGTLREGEVFCQYQENDGTPPKIVTDEVLICRAPALHPGDVRRVSAVDAPELRHLKNVIVFSIQGERDLPEFLSAPSIDRLLIMFCRLGGGDLDGDDYTLIWDQRFVRSLSMYAPMEYEAPDPIREREVTQRHLNENFVQYILNDVLGQVDNCHLALSDRYTPFDGRCLELSEIHSLIFCSVDFAKTGQAATLHLHLRPDEWPDFMDKGGSVVSYTSHNILGKIFRLVQADPHFRPSDLERMSYPSDPRITRYPLNDGLLERLKVLKACYERDVQYDMRRYRVFEPEIPAGIAIRNKKRRRVRDENVNEPLREAFSFGVENVRDAAANILRDFTFEKTTLTPMQTIARHCYALTFEERFVRQWEQQHRQGHWGVEVLDDDDEEMLRPKPLMSFAFCFCQELIQIVSESDSEV</sequence>
<evidence type="ECO:0000256" key="1">
    <source>
        <dbReference type="RuleBase" id="RU363098"/>
    </source>
</evidence>
<dbReference type="PANTHER" id="PTHR23079">
    <property type="entry name" value="RNA-DEPENDENT RNA POLYMERASE"/>
    <property type="match status" value="1"/>
</dbReference>
<dbReference type="InterPro" id="IPR007855">
    <property type="entry name" value="RDRP"/>
</dbReference>
<dbReference type="GO" id="GO:0031380">
    <property type="term" value="C:nuclear RNA-directed RNA polymerase complex"/>
    <property type="evidence" value="ECO:0007669"/>
    <property type="project" value="TreeGrafter"/>
</dbReference>
<dbReference type="RefSeq" id="XP_019027889.1">
    <property type="nucleotide sequence ID" value="XM_019180120.1"/>
</dbReference>